<dbReference type="InterPro" id="IPR029071">
    <property type="entry name" value="Ubiquitin-like_domsf"/>
</dbReference>
<dbReference type="SUPFAM" id="SSF54236">
    <property type="entry name" value="Ubiquitin-like"/>
    <property type="match status" value="1"/>
</dbReference>
<name>A0ABM0W8A4_CAMSA</name>
<evidence type="ECO:0000313" key="3">
    <source>
        <dbReference type="RefSeq" id="XP_010467139.1"/>
    </source>
</evidence>
<keyword evidence="2" id="KW-1185">Reference proteome</keyword>
<dbReference type="CDD" id="cd17039">
    <property type="entry name" value="Ubl_ubiquitin_like"/>
    <property type="match status" value="1"/>
</dbReference>
<dbReference type="InterPro" id="IPR000626">
    <property type="entry name" value="Ubiquitin-like_dom"/>
</dbReference>
<dbReference type="PROSITE" id="PS50053">
    <property type="entry name" value="UBIQUITIN_2"/>
    <property type="match status" value="1"/>
</dbReference>
<feature type="domain" description="Ubiquitin-like" evidence="1">
    <location>
        <begin position="1"/>
        <end position="76"/>
    </location>
</feature>
<dbReference type="GeneID" id="104747235"/>
<sequence>MKLLIDTESDSSFSIDVDFLDTLLVIKQKIEKAQGIPVCKQTLFFQGNALQDEFKIRLCHIIENSRLFLYISPDDNPNQNVNDDRVPQTPSNPIHGFVNHKDFPVMSNKDSMKGFLGIQDSSQGKKVQRIMARRIDSGSSLQSYSLDELLGPQDLVPVQVGSRRNMNQVVQTEIYSPSDSVKEFLRILDSPVTKKIKTIPRNLTVFVQPSQETRMIPVVVNANDKVEELRKELVKLQEKGELNLPQEGYYFVIRELTLTETESFMWNLVVDGDIIEIIRINQA</sequence>
<protein>
    <submittedName>
        <fullName evidence="3">Uncharacterized protein LOC104747235</fullName>
    </submittedName>
</protein>
<organism evidence="2 3">
    <name type="scientific">Camelina sativa</name>
    <name type="common">False flax</name>
    <name type="synonym">Myagrum sativum</name>
    <dbReference type="NCBI Taxonomy" id="90675"/>
    <lineage>
        <taxon>Eukaryota</taxon>
        <taxon>Viridiplantae</taxon>
        <taxon>Streptophyta</taxon>
        <taxon>Embryophyta</taxon>
        <taxon>Tracheophyta</taxon>
        <taxon>Spermatophyta</taxon>
        <taxon>Magnoliopsida</taxon>
        <taxon>eudicotyledons</taxon>
        <taxon>Gunneridae</taxon>
        <taxon>Pentapetalae</taxon>
        <taxon>rosids</taxon>
        <taxon>malvids</taxon>
        <taxon>Brassicales</taxon>
        <taxon>Brassicaceae</taxon>
        <taxon>Camelineae</taxon>
        <taxon>Camelina</taxon>
    </lineage>
</organism>
<dbReference type="SMART" id="SM00213">
    <property type="entry name" value="UBQ"/>
    <property type="match status" value="1"/>
</dbReference>
<dbReference type="PANTHER" id="PTHR10621:SF38">
    <property type="entry name" value="UBIQUITIN DOMAIN-CONTAINING PROTEIN 7SL RNA1-RELATED"/>
    <property type="match status" value="1"/>
</dbReference>
<evidence type="ECO:0000259" key="1">
    <source>
        <dbReference type="PROSITE" id="PS50053"/>
    </source>
</evidence>
<dbReference type="RefSeq" id="XP_010467139.1">
    <property type="nucleotide sequence ID" value="XM_010468837.1"/>
</dbReference>
<proteinExistence type="predicted"/>
<reference evidence="3" key="2">
    <citation type="submission" date="2025-08" db="UniProtKB">
        <authorList>
            <consortium name="RefSeq"/>
        </authorList>
    </citation>
    <scope>IDENTIFICATION</scope>
    <source>
        <tissue evidence="3">Leaf</tissue>
    </source>
</reference>
<dbReference type="PANTHER" id="PTHR10621">
    <property type="entry name" value="UV EXCISION REPAIR PROTEIN RAD23"/>
    <property type="match status" value="1"/>
</dbReference>
<gene>
    <name evidence="3" type="primary">LOC104747235</name>
</gene>
<evidence type="ECO:0000313" key="2">
    <source>
        <dbReference type="Proteomes" id="UP000694864"/>
    </source>
</evidence>
<dbReference type="Gene3D" id="3.10.20.90">
    <property type="entry name" value="Phosphatidylinositol 3-kinase Catalytic Subunit, Chain A, domain 1"/>
    <property type="match status" value="1"/>
</dbReference>
<dbReference type="Proteomes" id="UP000694864">
    <property type="component" value="Chromosome 2"/>
</dbReference>
<accession>A0ABM0W8A4</accession>
<reference evidence="2" key="1">
    <citation type="journal article" date="2014" name="Nat. Commun.">
        <title>The emerging biofuel crop Camelina sativa retains a highly undifferentiated hexaploid genome structure.</title>
        <authorList>
            <person name="Kagale S."/>
            <person name="Koh C."/>
            <person name="Nixon J."/>
            <person name="Bollina V."/>
            <person name="Clarke W.E."/>
            <person name="Tuteja R."/>
            <person name="Spillane C."/>
            <person name="Robinson S.J."/>
            <person name="Links M.G."/>
            <person name="Clarke C."/>
            <person name="Higgins E.E."/>
            <person name="Huebert T."/>
            <person name="Sharpe A.G."/>
            <person name="Parkin I.A."/>
        </authorList>
    </citation>
    <scope>NUCLEOTIDE SEQUENCE [LARGE SCALE GENOMIC DNA]</scope>
    <source>
        <strain evidence="2">cv. DH55</strain>
    </source>
</reference>
<dbReference type="Pfam" id="PF00240">
    <property type="entry name" value="ubiquitin"/>
    <property type="match status" value="1"/>
</dbReference>